<dbReference type="HOGENOM" id="CLU_042923_7_2_0"/>
<accession>D3SQI2</accession>
<evidence type="ECO:0000256" key="1">
    <source>
        <dbReference type="ARBA" id="ARBA00023239"/>
    </source>
</evidence>
<dbReference type="Pfam" id="PF03330">
    <property type="entry name" value="DPBB_1"/>
    <property type="match status" value="1"/>
</dbReference>
<sequence length="133" mass="14666">MKWMAFLVILSMALADECEPIKGLASWYGKEFHGRRTASGELFNKYKYTAASKVFPIGSYVLVRNMNNGKEVVVRINDRGPLKGGRILDLSKSAAHKLGMVAHGVAPVEIIPLKCVSHNTDTDDLIGDLLNTY</sequence>
<protein>
    <recommendedName>
        <fullName evidence="3">Probable endolytic peptidoglycan transglycosylase RlpA</fullName>
        <ecNumber evidence="3">4.2.2.-</ecNumber>
    </recommendedName>
</protein>
<dbReference type="InterPro" id="IPR036908">
    <property type="entry name" value="RlpA-like_sf"/>
</dbReference>
<keyword evidence="1 3" id="KW-0456">Lyase</keyword>
<keyword evidence="2 3" id="KW-0961">Cell wall biogenesis/degradation</keyword>
<dbReference type="GO" id="GO:0000270">
    <property type="term" value="P:peptidoglycan metabolic process"/>
    <property type="evidence" value="ECO:0007669"/>
    <property type="project" value="UniProtKB-UniRule"/>
</dbReference>
<dbReference type="RefSeq" id="WP_012991825.1">
    <property type="nucleotide sequence ID" value="NC_013894.1"/>
</dbReference>
<dbReference type="eggNOG" id="COG0797">
    <property type="taxonomic scope" value="Bacteria"/>
</dbReference>
<organism evidence="6 7">
    <name type="scientific">Thermocrinis albus (strain DSM 14484 / JCM 11386 / HI 11/12)</name>
    <dbReference type="NCBI Taxonomy" id="638303"/>
    <lineage>
        <taxon>Bacteria</taxon>
        <taxon>Pseudomonadati</taxon>
        <taxon>Aquificota</taxon>
        <taxon>Aquificia</taxon>
        <taxon>Aquificales</taxon>
        <taxon>Aquificaceae</taxon>
        <taxon>Thermocrinis</taxon>
    </lineage>
</organism>
<dbReference type="GO" id="GO:0008932">
    <property type="term" value="F:lytic endotransglycosylase activity"/>
    <property type="evidence" value="ECO:0007669"/>
    <property type="project" value="UniProtKB-UniRule"/>
</dbReference>
<comment type="function">
    <text evidence="3">Lytic transglycosylase with a strong preference for naked glycan strands that lack stem peptides.</text>
</comment>
<proteinExistence type="inferred from homology"/>
<keyword evidence="6" id="KW-0449">Lipoprotein</keyword>
<feature type="domain" description="RlpA-like protein double-psi beta-barrel" evidence="5">
    <location>
        <begin position="22"/>
        <end position="110"/>
    </location>
</feature>
<evidence type="ECO:0000313" key="7">
    <source>
        <dbReference type="Proteomes" id="UP000002043"/>
    </source>
</evidence>
<dbReference type="STRING" id="638303.Thal_0786"/>
<evidence type="ECO:0000256" key="3">
    <source>
        <dbReference type="HAMAP-Rule" id="MF_02071"/>
    </source>
</evidence>
<comment type="similarity">
    <text evidence="3 4">Belongs to the RlpA family.</text>
</comment>
<dbReference type="CDD" id="cd22268">
    <property type="entry name" value="DPBB_RlpA-like"/>
    <property type="match status" value="1"/>
</dbReference>
<dbReference type="KEGG" id="tal:Thal_0786"/>
<dbReference type="Gene3D" id="2.40.40.10">
    <property type="entry name" value="RlpA-like domain"/>
    <property type="match status" value="1"/>
</dbReference>
<dbReference type="InterPro" id="IPR034718">
    <property type="entry name" value="RlpA"/>
</dbReference>
<dbReference type="EMBL" id="CP001931">
    <property type="protein sequence ID" value="ADC89419.1"/>
    <property type="molecule type" value="Genomic_DNA"/>
</dbReference>
<keyword evidence="7" id="KW-1185">Reference proteome</keyword>
<dbReference type="SUPFAM" id="SSF50685">
    <property type="entry name" value="Barwin-like endoglucanases"/>
    <property type="match status" value="1"/>
</dbReference>
<evidence type="ECO:0000313" key="6">
    <source>
        <dbReference type="EMBL" id="ADC89419.1"/>
    </source>
</evidence>
<gene>
    <name evidence="3" type="primary">rlpA</name>
    <name evidence="6" type="ordered locus">Thal_0786</name>
</gene>
<dbReference type="AlphaFoldDB" id="D3SQI2"/>
<name>D3SQI2_THEAH</name>
<evidence type="ECO:0000256" key="2">
    <source>
        <dbReference type="ARBA" id="ARBA00023316"/>
    </source>
</evidence>
<reference evidence="7" key="1">
    <citation type="journal article" date="2010" name="Stand. Genomic Sci.">
        <title>Complete genome sequence of Thermocrinis albus type strain (HI 11/12T).</title>
        <authorList>
            <person name="Wirth R."/>
            <person name="Sikorski J."/>
            <person name="Brambilla E."/>
            <person name="Misra M."/>
            <person name="Lapidus A."/>
            <person name="Copeland A."/>
            <person name="Nolan M."/>
            <person name="Lucas S."/>
            <person name="Chen F."/>
            <person name="Tice H."/>
            <person name="Cheng J.F."/>
            <person name="Han C."/>
            <person name="Detter J.C."/>
            <person name="Tapia R."/>
            <person name="Bruce D."/>
            <person name="Goodwin L."/>
            <person name="Pitluck S."/>
            <person name="Pati A."/>
            <person name="Anderson I."/>
            <person name="Ivanova N."/>
            <person name="Mavromatis K."/>
            <person name="Mikhailova N."/>
            <person name="Chen A."/>
            <person name="Palaniappan K."/>
            <person name="Bilek Y."/>
            <person name="Hader T."/>
            <person name="Land M."/>
            <person name="Hauser L."/>
            <person name="Chang Y.J."/>
            <person name="Jeffries C.D."/>
            <person name="Tindall B.J."/>
            <person name="Rohde M."/>
            <person name="Goker M."/>
            <person name="Bristow J."/>
            <person name="Eisen J.A."/>
            <person name="Markowitz V."/>
            <person name="Hugenholtz P."/>
            <person name="Kyrpides N.C."/>
            <person name="Klenk H.P."/>
        </authorList>
    </citation>
    <scope>NUCLEOTIDE SEQUENCE [LARGE SCALE GENOMIC DNA]</scope>
    <source>
        <strain evidence="7">DSM 14484 / JCM 11386 / HI 11/12</strain>
    </source>
</reference>
<evidence type="ECO:0000256" key="4">
    <source>
        <dbReference type="RuleBase" id="RU003495"/>
    </source>
</evidence>
<dbReference type="GO" id="GO:0071555">
    <property type="term" value="P:cell wall organization"/>
    <property type="evidence" value="ECO:0007669"/>
    <property type="project" value="UniProtKB-KW"/>
</dbReference>
<evidence type="ECO:0000259" key="5">
    <source>
        <dbReference type="Pfam" id="PF03330"/>
    </source>
</evidence>
<dbReference type="InterPro" id="IPR009009">
    <property type="entry name" value="RlpA-like_DPBB"/>
</dbReference>
<dbReference type="PANTHER" id="PTHR34183">
    <property type="entry name" value="ENDOLYTIC PEPTIDOGLYCAN TRANSGLYCOSYLASE RLPA"/>
    <property type="match status" value="1"/>
</dbReference>
<dbReference type="NCBIfam" id="TIGR00413">
    <property type="entry name" value="rlpA"/>
    <property type="match status" value="1"/>
</dbReference>
<dbReference type="HAMAP" id="MF_02071">
    <property type="entry name" value="RlpA"/>
    <property type="match status" value="1"/>
</dbReference>
<dbReference type="InterPro" id="IPR012997">
    <property type="entry name" value="RplA"/>
</dbReference>
<dbReference type="EC" id="4.2.2.-" evidence="3"/>
<dbReference type="OrthoDB" id="9779128at2"/>
<dbReference type="Proteomes" id="UP000002043">
    <property type="component" value="Chromosome"/>
</dbReference>
<dbReference type="PANTHER" id="PTHR34183:SF1">
    <property type="entry name" value="ENDOLYTIC PEPTIDOGLYCAN TRANSGLYCOSYLASE RLPA"/>
    <property type="match status" value="1"/>
</dbReference>